<name>K2RS71_METFP</name>
<dbReference type="GO" id="GO:0046914">
    <property type="term" value="F:transition metal ion binding"/>
    <property type="evidence" value="ECO:0007669"/>
    <property type="project" value="InterPro"/>
</dbReference>
<evidence type="ECO:0000313" key="3">
    <source>
        <dbReference type="EMBL" id="EKF85635.1"/>
    </source>
</evidence>
<evidence type="ECO:0000259" key="2">
    <source>
        <dbReference type="SMART" id="SM00899"/>
    </source>
</evidence>
<evidence type="ECO:0000256" key="1">
    <source>
        <dbReference type="ARBA" id="ARBA00023004"/>
    </source>
</evidence>
<evidence type="ECO:0000313" key="4">
    <source>
        <dbReference type="Proteomes" id="UP000007360"/>
    </source>
</evidence>
<dbReference type="Proteomes" id="UP000007360">
    <property type="component" value="Unassembled WGS sequence"/>
</dbReference>
<sequence length="76" mass="8508">MIKSLNNLKQGETGKITSFKGKGEVRKHLMEMGLVRGSDIKVERVAPLGDPIEVKIKGYSLSLRKEDAKKIEIEIQ</sequence>
<reference evidence="3 4" key="1">
    <citation type="journal article" date="2012" name="J. Bacteriol.">
        <title>Draft genome sequence of Methanobacterium formicicum DSM 3637, an archaebacterium isolated from the methane producer amoeba Pelomyxa palustris.</title>
        <authorList>
            <person name="Gutierrez G."/>
        </authorList>
    </citation>
    <scope>NUCLEOTIDE SEQUENCE [LARGE SCALE GENOMIC DNA]</scope>
    <source>
        <strain evidence="4">DSM 3637 / PP1</strain>
    </source>
</reference>
<dbReference type="Gene3D" id="2.30.30.90">
    <property type="match status" value="1"/>
</dbReference>
<accession>K2RS71</accession>
<dbReference type="InterPro" id="IPR038157">
    <property type="entry name" value="FeoA_core_dom"/>
</dbReference>
<dbReference type="InterPro" id="IPR052713">
    <property type="entry name" value="FeoA"/>
</dbReference>
<keyword evidence="1" id="KW-0408">Iron</keyword>
<dbReference type="SUPFAM" id="SSF50037">
    <property type="entry name" value="C-terminal domain of transcriptional repressors"/>
    <property type="match status" value="1"/>
</dbReference>
<dbReference type="InterPro" id="IPR008988">
    <property type="entry name" value="Transcriptional_repressor_C"/>
</dbReference>
<dbReference type="EMBL" id="AMPO01000006">
    <property type="protein sequence ID" value="EKF85635.1"/>
    <property type="molecule type" value="Genomic_DNA"/>
</dbReference>
<proteinExistence type="predicted"/>
<keyword evidence="4" id="KW-1185">Reference proteome</keyword>
<comment type="caution">
    <text evidence="3">The sequence shown here is derived from an EMBL/GenBank/DDBJ whole genome shotgun (WGS) entry which is preliminary data.</text>
</comment>
<dbReference type="InterPro" id="IPR007167">
    <property type="entry name" value="Fe-transptr_FeoA-like"/>
</dbReference>
<feature type="domain" description="Ferrous iron transporter FeoA-like" evidence="2">
    <location>
        <begin position="3"/>
        <end position="75"/>
    </location>
</feature>
<dbReference type="OrthoDB" id="87327at2157"/>
<dbReference type="PANTHER" id="PTHR42954:SF2">
    <property type="entry name" value="FE(2+) TRANSPORT PROTEIN A"/>
    <property type="match status" value="1"/>
</dbReference>
<dbReference type="SMART" id="SM00899">
    <property type="entry name" value="FeoA"/>
    <property type="match status" value="1"/>
</dbReference>
<dbReference type="PANTHER" id="PTHR42954">
    <property type="entry name" value="FE(2+) TRANSPORT PROTEIN A"/>
    <property type="match status" value="1"/>
</dbReference>
<dbReference type="RefSeq" id="WP_004030923.1">
    <property type="nucleotide sequence ID" value="NZ_AMPO01000006.1"/>
</dbReference>
<gene>
    <name evidence="3" type="ORF">A994_07881</name>
</gene>
<dbReference type="PATRIC" id="fig|1204725.3.peg.1581"/>
<organism evidence="3 4">
    <name type="scientific">Methanobacterium formicicum (strain DSM 3637 / PP1)</name>
    <dbReference type="NCBI Taxonomy" id="1204725"/>
    <lineage>
        <taxon>Archaea</taxon>
        <taxon>Methanobacteriati</taxon>
        <taxon>Methanobacteriota</taxon>
        <taxon>Methanomada group</taxon>
        <taxon>Methanobacteria</taxon>
        <taxon>Methanobacteriales</taxon>
        <taxon>Methanobacteriaceae</taxon>
        <taxon>Methanobacterium</taxon>
    </lineage>
</organism>
<protein>
    <submittedName>
        <fullName evidence="3">Ferrous iron transport protein A FeoA</fullName>
    </submittedName>
</protein>
<dbReference type="AlphaFoldDB" id="K2RS71"/>
<dbReference type="Pfam" id="PF04023">
    <property type="entry name" value="FeoA"/>
    <property type="match status" value="1"/>
</dbReference>